<accession>A0A1V4SL65</accession>
<organism evidence="2 3">
    <name type="scientific">Ruminiclostridium hungatei</name>
    <name type="common">Clostridium hungatei</name>
    <dbReference type="NCBI Taxonomy" id="48256"/>
    <lineage>
        <taxon>Bacteria</taxon>
        <taxon>Bacillati</taxon>
        <taxon>Bacillota</taxon>
        <taxon>Clostridia</taxon>
        <taxon>Eubacteriales</taxon>
        <taxon>Oscillospiraceae</taxon>
        <taxon>Ruminiclostridium</taxon>
    </lineage>
</organism>
<dbReference type="Pfam" id="PF00903">
    <property type="entry name" value="Glyoxalase"/>
    <property type="match status" value="1"/>
</dbReference>
<feature type="domain" description="Glyoxalase/fosfomycin resistance/dioxygenase" evidence="1">
    <location>
        <begin position="6"/>
        <end position="123"/>
    </location>
</feature>
<dbReference type="RefSeq" id="WP_080063994.1">
    <property type="nucleotide sequence ID" value="NZ_MZGX01000008.1"/>
</dbReference>
<dbReference type="Gene3D" id="3.30.720.120">
    <property type="match status" value="1"/>
</dbReference>
<dbReference type="InterPro" id="IPR004360">
    <property type="entry name" value="Glyas_Fos-R_dOase_dom"/>
</dbReference>
<dbReference type="SUPFAM" id="SSF54593">
    <property type="entry name" value="Glyoxalase/Bleomycin resistance protein/Dihydroxybiphenyl dioxygenase"/>
    <property type="match status" value="1"/>
</dbReference>
<reference evidence="2 3" key="1">
    <citation type="submission" date="2017-03" db="EMBL/GenBank/DDBJ databases">
        <title>Genome sequence of Clostridium hungatei DSM 14427.</title>
        <authorList>
            <person name="Poehlein A."/>
            <person name="Daniel R."/>
        </authorList>
    </citation>
    <scope>NUCLEOTIDE SEQUENCE [LARGE SCALE GENOMIC DNA]</scope>
    <source>
        <strain evidence="2 3">DSM 14427</strain>
    </source>
</reference>
<dbReference type="OrthoDB" id="9795306at2"/>
<protein>
    <recommendedName>
        <fullName evidence="1">Glyoxalase/fosfomycin resistance/dioxygenase domain-containing protein</fullName>
    </recommendedName>
</protein>
<proteinExistence type="predicted"/>
<evidence type="ECO:0000313" key="3">
    <source>
        <dbReference type="Proteomes" id="UP000191554"/>
    </source>
</evidence>
<name>A0A1V4SL65_RUMHU</name>
<dbReference type="InterPro" id="IPR029068">
    <property type="entry name" value="Glyas_Bleomycin-R_OHBP_Dase"/>
</dbReference>
<dbReference type="STRING" id="48256.CLHUN_15470"/>
<evidence type="ECO:0000313" key="2">
    <source>
        <dbReference type="EMBL" id="OPX44554.1"/>
    </source>
</evidence>
<sequence>MRSILQIYVKGSDAAFEFYKKAFGADIGFQDVDEHGTVIHRELDVCGQAIAVGEARDTTRAGGDKRLTGNTMQFCIQFGEGQEDKVRKAYETLLEGSEIITPFDELFFSPCGVELIDKYGVWWCLFV</sequence>
<comment type="caution">
    <text evidence="2">The sequence shown here is derived from an EMBL/GenBank/DDBJ whole genome shotgun (WGS) entry which is preliminary data.</text>
</comment>
<keyword evidence="3" id="KW-1185">Reference proteome</keyword>
<dbReference type="Gene3D" id="3.30.720.110">
    <property type="match status" value="1"/>
</dbReference>
<dbReference type="Proteomes" id="UP000191554">
    <property type="component" value="Unassembled WGS sequence"/>
</dbReference>
<dbReference type="AlphaFoldDB" id="A0A1V4SL65"/>
<dbReference type="EMBL" id="MZGX01000008">
    <property type="protein sequence ID" value="OPX44554.1"/>
    <property type="molecule type" value="Genomic_DNA"/>
</dbReference>
<evidence type="ECO:0000259" key="1">
    <source>
        <dbReference type="Pfam" id="PF00903"/>
    </source>
</evidence>
<gene>
    <name evidence="2" type="ORF">CLHUN_15470</name>
</gene>